<dbReference type="InterPro" id="IPR051604">
    <property type="entry name" value="Ergot_Alk_Oxidoreductase"/>
</dbReference>
<dbReference type="PANTHER" id="PTHR43162">
    <property type="match status" value="1"/>
</dbReference>
<dbReference type="Gene3D" id="3.40.50.720">
    <property type="entry name" value="NAD(P)-binding Rossmann-like Domain"/>
    <property type="match status" value="1"/>
</dbReference>
<dbReference type="Gene3D" id="3.90.25.10">
    <property type="entry name" value="UDP-galactose 4-epimerase, domain 1"/>
    <property type="match status" value="1"/>
</dbReference>
<gene>
    <name evidence="2" type="ORF">FAB82_08130</name>
</gene>
<sequence length="274" mass="29108">MTFLITGATGTVGRNVIDQLIELDPGTQIRALTRNPDAELPAGVEVAVGDLSEPDTLTGAFDGITAVHFINFAGDQYAPLAEPGRIVALAEAAGVKRATVLGGRAEGDLEQALIAGAIETTFLHPVEFMSNTLMWWAAAIRAEGTIREPFGDRVSAMIHPADIGAVAAKILADGGHDGQEYVLTGPEAVPITEKVRILGEAIGRELEFVELTVEQAREKWAGEGMGEDMIAFLIEALGNTPEEGRTVASTVERLVGRPPRSFAQWAAEHADAFR</sequence>
<dbReference type="EMBL" id="STGY01000029">
    <property type="protein sequence ID" value="THV42191.1"/>
    <property type="molecule type" value="Genomic_DNA"/>
</dbReference>
<feature type="domain" description="NAD(P)-binding" evidence="1">
    <location>
        <begin position="7"/>
        <end position="100"/>
    </location>
</feature>
<accession>A0A4S8QEU0</accession>
<comment type="caution">
    <text evidence="2">The sequence shown here is derived from an EMBL/GenBank/DDBJ whole genome shotgun (WGS) entry which is preliminary data.</text>
</comment>
<dbReference type="InterPro" id="IPR036291">
    <property type="entry name" value="NAD(P)-bd_dom_sf"/>
</dbReference>
<name>A0A4S8QEU0_9ACTN</name>
<evidence type="ECO:0000313" key="2">
    <source>
        <dbReference type="EMBL" id="THV42191.1"/>
    </source>
</evidence>
<keyword evidence="3" id="KW-1185">Reference proteome</keyword>
<evidence type="ECO:0000313" key="3">
    <source>
        <dbReference type="Proteomes" id="UP000308760"/>
    </source>
</evidence>
<organism evidence="2 3">
    <name type="scientific">Glycomyces buryatensis</name>
    <dbReference type="NCBI Taxonomy" id="2570927"/>
    <lineage>
        <taxon>Bacteria</taxon>
        <taxon>Bacillati</taxon>
        <taxon>Actinomycetota</taxon>
        <taxon>Actinomycetes</taxon>
        <taxon>Glycomycetales</taxon>
        <taxon>Glycomycetaceae</taxon>
        <taxon>Glycomyces</taxon>
    </lineage>
</organism>
<dbReference type="PANTHER" id="PTHR43162:SF1">
    <property type="entry name" value="PRESTALK A DIFFERENTIATION PROTEIN A"/>
    <property type="match status" value="1"/>
</dbReference>
<evidence type="ECO:0000259" key="1">
    <source>
        <dbReference type="Pfam" id="PF13460"/>
    </source>
</evidence>
<protein>
    <submittedName>
        <fullName evidence="2">NAD-dependent epimerase/dehydratase family protein</fullName>
    </submittedName>
</protein>
<reference evidence="2 3" key="2">
    <citation type="submission" date="2019-05" db="EMBL/GenBank/DDBJ databases">
        <title>Glycomyces buryatensis sp. nov.</title>
        <authorList>
            <person name="Nikitina E."/>
        </authorList>
    </citation>
    <scope>NUCLEOTIDE SEQUENCE [LARGE SCALE GENOMIC DNA]</scope>
    <source>
        <strain evidence="2 3">18</strain>
    </source>
</reference>
<dbReference type="OrthoDB" id="116343at2"/>
<dbReference type="InterPro" id="IPR016040">
    <property type="entry name" value="NAD(P)-bd_dom"/>
</dbReference>
<dbReference type="SUPFAM" id="SSF51735">
    <property type="entry name" value="NAD(P)-binding Rossmann-fold domains"/>
    <property type="match status" value="1"/>
</dbReference>
<dbReference type="Proteomes" id="UP000308760">
    <property type="component" value="Unassembled WGS sequence"/>
</dbReference>
<proteinExistence type="predicted"/>
<dbReference type="AlphaFoldDB" id="A0A4S8QEU0"/>
<reference evidence="3" key="1">
    <citation type="submission" date="2019-04" db="EMBL/GenBank/DDBJ databases">
        <title>Nocardioides xinjiangensis sp. nov.</title>
        <authorList>
            <person name="Liu S."/>
        </authorList>
    </citation>
    <scope>NUCLEOTIDE SEQUENCE [LARGE SCALE GENOMIC DNA]</scope>
    <source>
        <strain evidence="3">18</strain>
    </source>
</reference>
<dbReference type="RefSeq" id="WP_136534036.1">
    <property type="nucleotide sequence ID" value="NZ_STGY01000029.1"/>
</dbReference>
<dbReference type="Pfam" id="PF13460">
    <property type="entry name" value="NAD_binding_10"/>
    <property type="match status" value="1"/>
</dbReference>